<dbReference type="Pfam" id="PF01872">
    <property type="entry name" value="RibD_C"/>
    <property type="match status" value="1"/>
</dbReference>
<comment type="pathway">
    <text evidence="1">Cofactor biosynthesis; riboflavin biosynthesis.</text>
</comment>
<evidence type="ECO:0000313" key="6">
    <source>
        <dbReference type="Proteomes" id="UP000664859"/>
    </source>
</evidence>
<name>A0A836CBN8_9STRA</name>
<sequence>MAANGGAASSRPLVTLKLAVDQQGAVDDRSEAPKRFTSSESLDAVHRLRRDAGAVVVGVETVVRDNPSLTVRRVPLLDGQQQPLRVVLDRNLRIPEADQCQLLSDGHPTAVLFTNTPGTFVKARAAELMLSVLGLPVMIDDIPTDTPEDGCPLLTVVRFLGQRGISHIMVEGGPCIARQFLSDQLVDRAIIVKAPVKFQQPVPSGIDHSVLRSAGLELLGTTQWGPDEVECWSKPGLEWPNGGVGNWP</sequence>
<keyword evidence="2" id="KW-0521">NADP</keyword>
<proteinExistence type="predicted"/>
<dbReference type="InterPro" id="IPR024072">
    <property type="entry name" value="DHFR-like_dom_sf"/>
</dbReference>
<dbReference type="GO" id="GO:0008703">
    <property type="term" value="F:5-amino-6-(5-phosphoribosylamino)uracil reductase activity"/>
    <property type="evidence" value="ECO:0007669"/>
    <property type="project" value="InterPro"/>
</dbReference>
<dbReference type="PANTHER" id="PTHR38011">
    <property type="entry name" value="DIHYDROFOLATE REDUCTASE FAMILY PROTEIN (AFU_ORTHOLOGUE AFUA_8G06820)"/>
    <property type="match status" value="1"/>
</dbReference>
<protein>
    <submittedName>
        <fullName evidence="5">Riboflavin biosynthesis protein</fullName>
    </submittedName>
</protein>
<evidence type="ECO:0000256" key="2">
    <source>
        <dbReference type="ARBA" id="ARBA00022857"/>
    </source>
</evidence>
<reference evidence="5" key="1">
    <citation type="submission" date="2021-02" db="EMBL/GenBank/DDBJ databases">
        <title>First Annotated Genome of the Yellow-green Alga Tribonema minus.</title>
        <authorList>
            <person name="Mahan K.M."/>
        </authorList>
    </citation>
    <scope>NUCLEOTIDE SEQUENCE</scope>
    <source>
        <strain evidence="5">UTEX B ZZ1240</strain>
    </source>
</reference>
<keyword evidence="6" id="KW-1185">Reference proteome</keyword>
<feature type="domain" description="Bacterial bifunctional deaminase-reductase C-terminal" evidence="4">
    <location>
        <begin position="13"/>
        <end position="196"/>
    </location>
</feature>
<dbReference type="InterPro" id="IPR002734">
    <property type="entry name" value="RibDG_C"/>
</dbReference>
<evidence type="ECO:0000256" key="3">
    <source>
        <dbReference type="ARBA" id="ARBA00023002"/>
    </source>
</evidence>
<dbReference type="OrthoDB" id="5432at2759"/>
<dbReference type="EMBL" id="JAFCMP010000516">
    <property type="protein sequence ID" value="KAG5178331.1"/>
    <property type="molecule type" value="Genomic_DNA"/>
</dbReference>
<dbReference type="Gene3D" id="3.40.430.10">
    <property type="entry name" value="Dihydrofolate Reductase, subunit A"/>
    <property type="match status" value="1"/>
</dbReference>
<gene>
    <name evidence="5" type="ORF">JKP88DRAFT_350379</name>
</gene>
<evidence type="ECO:0000256" key="1">
    <source>
        <dbReference type="ARBA" id="ARBA00005104"/>
    </source>
</evidence>
<dbReference type="Proteomes" id="UP000664859">
    <property type="component" value="Unassembled WGS sequence"/>
</dbReference>
<accession>A0A836CBN8</accession>
<dbReference type="PANTHER" id="PTHR38011:SF7">
    <property type="entry name" value="2,5-DIAMINO-6-RIBOSYLAMINO-4(3H)-PYRIMIDINONE 5'-PHOSPHATE REDUCTASE"/>
    <property type="match status" value="1"/>
</dbReference>
<dbReference type="AlphaFoldDB" id="A0A836CBN8"/>
<organism evidence="5 6">
    <name type="scientific">Tribonema minus</name>
    <dbReference type="NCBI Taxonomy" id="303371"/>
    <lineage>
        <taxon>Eukaryota</taxon>
        <taxon>Sar</taxon>
        <taxon>Stramenopiles</taxon>
        <taxon>Ochrophyta</taxon>
        <taxon>PX clade</taxon>
        <taxon>Xanthophyceae</taxon>
        <taxon>Tribonematales</taxon>
        <taxon>Tribonemataceae</taxon>
        <taxon>Tribonema</taxon>
    </lineage>
</organism>
<keyword evidence="3" id="KW-0560">Oxidoreductase</keyword>
<dbReference type="InterPro" id="IPR050765">
    <property type="entry name" value="Riboflavin_Biosynth_HTPR"/>
</dbReference>
<evidence type="ECO:0000313" key="5">
    <source>
        <dbReference type="EMBL" id="KAG5178331.1"/>
    </source>
</evidence>
<evidence type="ECO:0000259" key="4">
    <source>
        <dbReference type="Pfam" id="PF01872"/>
    </source>
</evidence>
<comment type="caution">
    <text evidence="5">The sequence shown here is derived from an EMBL/GenBank/DDBJ whole genome shotgun (WGS) entry which is preliminary data.</text>
</comment>
<dbReference type="GO" id="GO:0009231">
    <property type="term" value="P:riboflavin biosynthetic process"/>
    <property type="evidence" value="ECO:0007669"/>
    <property type="project" value="InterPro"/>
</dbReference>
<dbReference type="SUPFAM" id="SSF53597">
    <property type="entry name" value="Dihydrofolate reductase-like"/>
    <property type="match status" value="1"/>
</dbReference>